<gene>
    <name evidence="3" type="ORF">GCM10009854_00530</name>
</gene>
<dbReference type="Proteomes" id="UP001501218">
    <property type="component" value="Unassembled WGS sequence"/>
</dbReference>
<organism evidence="3 4">
    <name type="scientific">Saccharopolyspora halophila</name>
    <dbReference type="NCBI Taxonomy" id="405551"/>
    <lineage>
        <taxon>Bacteria</taxon>
        <taxon>Bacillati</taxon>
        <taxon>Actinomycetota</taxon>
        <taxon>Actinomycetes</taxon>
        <taxon>Pseudonocardiales</taxon>
        <taxon>Pseudonocardiaceae</taxon>
        <taxon>Saccharopolyspora</taxon>
    </lineage>
</organism>
<sequence>MTYPQNPWQQHQQVVGHPAHQQPNPFSAPPVPGPELTPPRRPATVEAAFWIAVLLPLLVTVLAAVGYLQLQGWVTDEIGNAGGYDDAMAQQVTQTVNNVLLGVFAVITVFYMLLTGMWIAFGFKLRAGRNWARVTLTVFAGFWLMYSLTGIASGGLAGSLGPDAHLPDSYHVLTNVQSGLGVLGMVAFLALVFVKPSNDYFQAFLRRY</sequence>
<evidence type="ECO:0000256" key="2">
    <source>
        <dbReference type="SAM" id="Phobius"/>
    </source>
</evidence>
<feature type="transmembrane region" description="Helical" evidence="2">
    <location>
        <begin position="134"/>
        <end position="156"/>
    </location>
</feature>
<keyword evidence="2" id="KW-0472">Membrane</keyword>
<keyword evidence="4" id="KW-1185">Reference proteome</keyword>
<feature type="compositionally biased region" description="Polar residues" evidence="1">
    <location>
        <begin position="1"/>
        <end position="13"/>
    </location>
</feature>
<evidence type="ECO:0000313" key="4">
    <source>
        <dbReference type="Proteomes" id="UP001501218"/>
    </source>
</evidence>
<dbReference type="EMBL" id="BAAARA010000001">
    <property type="protein sequence ID" value="GAA2329638.1"/>
    <property type="molecule type" value="Genomic_DNA"/>
</dbReference>
<evidence type="ECO:0000313" key="3">
    <source>
        <dbReference type="EMBL" id="GAA2329638.1"/>
    </source>
</evidence>
<feature type="transmembrane region" description="Helical" evidence="2">
    <location>
        <begin position="47"/>
        <end position="68"/>
    </location>
</feature>
<feature type="transmembrane region" description="Helical" evidence="2">
    <location>
        <begin position="99"/>
        <end position="122"/>
    </location>
</feature>
<proteinExistence type="predicted"/>
<reference evidence="4" key="1">
    <citation type="journal article" date="2019" name="Int. J. Syst. Evol. Microbiol.">
        <title>The Global Catalogue of Microorganisms (GCM) 10K type strain sequencing project: providing services to taxonomists for standard genome sequencing and annotation.</title>
        <authorList>
            <consortium name="The Broad Institute Genomics Platform"/>
            <consortium name="The Broad Institute Genome Sequencing Center for Infectious Disease"/>
            <person name="Wu L."/>
            <person name="Ma J."/>
        </authorList>
    </citation>
    <scope>NUCLEOTIDE SEQUENCE [LARGE SCALE GENOMIC DNA]</scope>
    <source>
        <strain evidence="4">JCM 16221</strain>
    </source>
</reference>
<name>A0ABP5SEU0_9PSEU</name>
<accession>A0ABP5SEU0</accession>
<keyword evidence="2" id="KW-1133">Transmembrane helix</keyword>
<dbReference type="RefSeq" id="WP_344125122.1">
    <property type="nucleotide sequence ID" value="NZ_BAAARA010000001.1"/>
</dbReference>
<feature type="region of interest" description="Disordered" evidence="1">
    <location>
        <begin position="1"/>
        <end position="38"/>
    </location>
</feature>
<protein>
    <submittedName>
        <fullName evidence="3">Uncharacterized protein</fullName>
    </submittedName>
</protein>
<feature type="transmembrane region" description="Helical" evidence="2">
    <location>
        <begin position="176"/>
        <end position="194"/>
    </location>
</feature>
<comment type="caution">
    <text evidence="3">The sequence shown here is derived from an EMBL/GenBank/DDBJ whole genome shotgun (WGS) entry which is preliminary data.</text>
</comment>
<feature type="compositionally biased region" description="Pro residues" evidence="1">
    <location>
        <begin position="26"/>
        <end position="38"/>
    </location>
</feature>
<evidence type="ECO:0000256" key="1">
    <source>
        <dbReference type="SAM" id="MobiDB-lite"/>
    </source>
</evidence>
<keyword evidence="2" id="KW-0812">Transmembrane</keyword>